<evidence type="ECO:0000313" key="1">
    <source>
        <dbReference type="EMBL" id="VFU27267.1"/>
    </source>
</evidence>
<proteinExistence type="predicted"/>
<organism evidence="1">
    <name type="scientific">Salix viminalis</name>
    <name type="common">Common osier</name>
    <name type="synonym">Basket willow</name>
    <dbReference type="NCBI Taxonomy" id="40686"/>
    <lineage>
        <taxon>Eukaryota</taxon>
        <taxon>Viridiplantae</taxon>
        <taxon>Streptophyta</taxon>
        <taxon>Embryophyta</taxon>
        <taxon>Tracheophyta</taxon>
        <taxon>Spermatophyta</taxon>
        <taxon>Magnoliopsida</taxon>
        <taxon>eudicotyledons</taxon>
        <taxon>Gunneridae</taxon>
        <taxon>Pentapetalae</taxon>
        <taxon>rosids</taxon>
        <taxon>fabids</taxon>
        <taxon>Malpighiales</taxon>
        <taxon>Salicaceae</taxon>
        <taxon>Saliceae</taxon>
        <taxon>Salix</taxon>
    </lineage>
</organism>
<accession>A0A6N2KGD9</accession>
<protein>
    <submittedName>
        <fullName evidence="1">Uncharacterized protein</fullName>
    </submittedName>
</protein>
<gene>
    <name evidence="1" type="ORF">SVIM_LOCUS80159</name>
</gene>
<sequence length="119" mass="13283">MEVFEGGGPLADFTDDIFPLLIMYTVQKSGAPLDTLPGTSPVLNFLLQEKSITEATERKEQVFGLAVNLFAIRSCNLITDLVDGEIVSTCNRRDNWYGDQCDAYNSRVKYLVKSNQIDI</sequence>
<dbReference type="AlphaFoldDB" id="A0A6N2KGD9"/>
<name>A0A6N2KGD9_SALVM</name>
<reference evidence="1" key="1">
    <citation type="submission" date="2019-03" db="EMBL/GenBank/DDBJ databases">
        <authorList>
            <person name="Mank J."/>
            <person name="Almeida P."/>
        </authorList>
    </citation>
    <scope>NUCLEOTIDE SEQUENCE</scope>
    <source>
        <strain evidence="1">78183</strain>
    </source>
</reference>
<dbReference type="EMBL" id="CAADRP010000347">
    <property type="protein sequence ID" value="VFU27267.1"/>
    <property type="molecule type" value="Genomic_DNA"/>
</dbReference>